<dbReference type="AlphaFoldDB" id="H5SE85"/>
<gene>
    <name evidence="1" type="ORF">HGMM_F16E03C10</name>
</gene>
<proteinExistence type="predicted"/>
<accession>H5SE85</accession>
<organism evidence="1">
    <name type="scientific">uncultured Planctomycetota bacterium</name>
    <dbReference type="NCBI Taxonomy" id="120965"/>
    <lineage>
        <taxon>Bacteria</taxon>
        <taxon>Pseudomonadati</taxon>
        <taxon>Planctomycetota</taxon>
        <taxon>environmental samples</taxon>
    </lineage>
</organism>
<protein>
    <submittedName>
        <fullName evidence="1">Uncharacterized protein</fullName>
    </submittedName>
</protein>
<sequence>MHEIEFSPKEFRDLVQFLKDDALLCTLLSRLQVRNGQIVISVTKGEARQLQLYFSDQVCQVGFDEHYELTKEGKVLDELVYKFLILD</sequence>
<dbReference type="EMBL" id="AP011690">
    <property type="protein sequence ID" value="BAL54471.1"/>
    <property type="molecule type" value="Genomic_DNA"/>
</dbReference>
<reference evidence="1" key="2">
    <citation type="journal article" date="2012" name="PLoS ONE">
        <title>A Deeply Branching Thermophilic Bacterium with an Ancient Acetyl-CoA Pathway Dominates a Subsurface Ecosystem.</title>
        <authorList>
            <person name="Takami H."/>
            <person name="Noguchi H."/>
            <person name="Takaki Y."/>
            <person name="Uchiyama I."/>
            <person name="Toyoda A."/>
            <person name="Nishi S."/>
            <person name="Chee G.-J."/>
            <person name="Arai W."/>
            <person name="Nunoura T."/>
            <person name="Itoh T."/>
            <person name="Hattori M."/>
            <person name="Takai K."/>
        </authorList>
    </citation>
    <scope>NUCLEOTIDE SEQUENCE</scope>
</reference>
<evidence type="ECO:0000313" key="1">
    <source>
        <dbReference type="EMBL" id="BAL54471.1"/>
    </source>
</evidence>
<name>H5SE85_9BACT</name>
<reference evidence="1" key="1">
    <citation type="journal article" date="2005" name="Environ. Microbiol.">
        <title>Genetic and functional properties of uncultivated thermophilic crenarchaeotes from a subsurface gold mine as revealed by analysis of genome fragments.</title>
        <authorList>
            <person name="Nunoura T."/>
            <person name="Hirayama H."/>
            <person name="Takami H."/>
            <person name="Oida H."/>
            <person name="Nishi S."/>
            <person name="Shimamura S."/>
            <person name="Suzuki Y."/>
            <person name="Inagaki F."/>
            <person name="Takai K."/>
            <person name="Nealson K.H."/>
            <person name="Horikoshi K."/>
        </authorList>
    </citation>
    <scope>NUCLEOTIDE SEQUENCE</scope>
</reference>